<reference evidence="2" key="1">
    <citation type="submission" date="2016-11" db="UniProtKB">
        <authorList>
            <consortium name="WormBaseParasite"/>
        </authorList>
    </citation>
    <scope>IDENTIFICATION</scope>
</reference>
<proteinExistence type="predicted"/>
<dbReference type="Proteomes" id="UP000095287">
    <property type="component" value="Unplaced"/>
</dbReference>
<dbReference type="WBParaSite" id="L893_g10437.t1">
    <property type="protein sequence ID" value="L893_g10437.t1"/>
    <property type="gene ID" value="L893_g10437"/>
</dbReference>
<protein>
    <submittedName>
        <fullName evidence="2">Cilia- and flagella-associated protein 300</fullName>
    </submittedName>
</protein>
<organism evidence="1 2">
    <name type="scientific">Steinernema glaseri</name>
    <dbReference type="NCBI Taxonomy" id="37863"/>
    <lineage>
        <taxon>Eukaryota</taxon>
        <taxon>Metazoa</taxon>
        <taxon>Ecdysozoa</taxon>
        <taxon>Nematoda</taxon>
        <taxon>Chromadorea</taxon>
        <taxon>Rhabditida</taxon>
        <taxon>Tylenchina</taxon>
        <taxon>Panagrolaimomorpha</taxon>
        <taxon>Strongyloidoidea</taxon>
        <taxon>Steinernematidae</taxon>
        <taxon>Steinernema</taxon>
    </lineage>
</organism>
<evidence type="ECO:0000313" key="2">
    <source>
        <dbReference type="WBParaSite" id="L893_g10437.t1"/>
    </source>
</evidence>
<keyword evidence="1" id="KW-1185">Reference proteome</keyword>
<evidence type="ECO:0000313" key="1">
    <source>
        <dbReference type="Proteomes" id="UP000095287"/>
    </source>
</evidence>
<name>A0A1I7XWY1_9BILA</name>
<sequence length="240" mass="27322">MSKTISSIDFDIDQQLIDTTWTRISQADNTIVPLLLRLDAPNRHLSFWGEEEFDRTVLSNYMEMLARYSNFSKGFESITLDFLPELSTFVIRLVEDMASAGRLRSFVACTDEPADLPVSFWNSFFLSNSFESVTADLLSIDVVLRVVAQWKQMDPHTLVPSKVVRIITAPPNTLVNAGMTPVPMESVETKVLKKIERNIGCSRITSLFCIDHPADPSRTIYIVRTVHVVFEKRSCFLFFD</sequence>
<dbReference type="AlphaFoldDB" id="A0A1I7XWY1"/>
<accession>A0A1I7XWY1</accession>